<dbReference type="InterPro" id="IPR020845">
    <property type="entry name" value="AMP-binding_CS"/>
</dbReference>
<dbReference type="Pfam" id="PF13193">
    <property type="entry name" value="AMP-binding_C"/>
    <property type="match status" value="1"/>
</dbReference>
<dbReference type="AlphaFoldDB" id="A0A1I5RUF8"/>
<dbReference type="GO" id="GO:0016405">
    <property type="term" value="F:CoA-ligase activity"/>
    <property type="evidence" value="ECO:0007669"/>
    <property type="project" value="TreeGrafter"/>
</dbReference>
<dbReference type="Gene3D" id="3.40.50.12780">
    <property type="entry name" value="N-terminal domain of ligase-like"/>
    <property type="match status" value="1"/>
</dbReference>
<keyword evidence="4" id="KW-1185">Reference proteome</keyword>
<evidence type="ECO:0000259" key="2">
    <source>
        <dbReference type="Pfam" id="PF13193"/>
    </source>
</evidence>
<dbReference type="Proteomes" id="UP000198577">
    <property type="component" value="Unassembled WGS sequence"/>
</dbReference>
<evidence type="ECO:0000259" key="1">
    <source>
        <dbReference type="Pfam" id="PF00501"/>
    </source>
</evidence>
<dbReference type="PANTHER" id="PTHR24096">
    <property type="entry name" value="LONG-CHAIN-FATTY-ACID--COA LIGASE"/>
    <property type="match status" value="1"/>
</dbReference>
<dbReference type="InterPro" id="IPR025110">
    <property type="entry name" value="AMP-bd_C"/>
</dbReference>
<feature type="domain" description="AMP-dependent synthetase/ligase" evidence="1">
    <location>
        <begin position="16"/>
        <end position="387"/>
    </location>
</feature>
<reference evidence="3 4" key="1">
    <citation type="submission" date="2016-10" db="EMBL/GenBank/DDBJ databases">
        <authorList>
            <person name="de Groot N.N."/>
        </authorList>
    </citation>
    <scope>NUCLEOTIDE SEQUENCE [LARGE SCALE GENOMIC DNA]</scope>
    <source>
        <strain evidence="3 4">DSM 20678</strain>
    </source>
</reference>
<evidence type="ECO:0000313" key="4">
    <source>
        <dbReference type="Proteomes" id="UP000198577"/>
    </source>
</evidence>
<gene>
    <name evidence="3" type="ORF">SAMN05444406_101119</name>
</gene>
<sequence length="529" mass="59673">MGVFIFMPITDMLSLNAQIYPDEISLIERDPAAGTRRQITWKEFDDNASRFANFLLSRGIKKGDKVAILLMNCLEWLPVYFGILKSGAWAVPLNFRFTAEEIKKCLETAEVKVLVYGPEFKDRIDSIRGRTAYLQDLVFIGANQTATAADHNYYDILDSFPCDAPGVPLSDEEEAALYFTSGTTGIPKPIVLTHGNLVSACITENHHHFQTHADNFLCIPPLYHTGAKMHWFGNLMVGAKAVILRGVSPRWILEAVSEEQVTIVWLLVPWAQDILDAIERGEINLSDYRLDQWRLMHMGAQPVPPSLIRRWKKYFPNHQYDTNYGLSEATGPGCVHLGIENIDKVGAIGLPGYGWQAMIVDENGNPVPHGQVGELIVKGPGVMKGYYKNLEATRKVLKDGWLYTGDMARQDEDGFIYLVDRKKDIVICGGENIFPVEIEDYLRSHEDIKDAAVIGLPDRRLGEIPVAVVELKPGRKLSEADIIEFCQVLPRYKRPRRVFFDKIPRNPTGKIEKPKLREKWCGQSASLFV</sequence>
<dbReference type="STRING" id="937334.SAMN05444406_101119"/>
<dbReference type="SUPFAM" id="SSF56801">
    <property type="entry name" value="Acetyl-CoA synthetase-like"/>
    <property type="match status" value="1"/>
</dbReference>
<proteinExistence type="predicted"/>
<keyword evidence="3" id="KW-0436">Ligase</keyword>
<feature type="domain" description="AMP-binding enzyme C-terminal" evidence="2">
    <location>
        <begin position="437"/>
        <end position="510"/>
    </location>
</feature>
<evidence type="ECO:0000313" key="3">
    <source>
        <dbReference type="EMBL" id="SFP62027.1"/>
    </source>
</evidence>
<protein>
    <submittedName>
        <fullName evidence="3">Acyl-CoA synthetase (AMP-forming)/AMP-acid ligase II</fullName>
    </submittedName>
</protein>
<name>A0A1I5RUF8_9FIRM</name>
<organism evidence="3 4">
    <name type="scientific">Caldicoprobacter faecalis</name>
    <dbReference type="NCBI Taxonomy" id="937334"/>
    <lineage>
        <taxon>Bacteria</taxon>
        <taxon>Bacillati</taxon>
        <taxon>Bacillota</taxon>
        <taxon>Clostridia</taxon>
        <taxon>Caldicoprobacterales</taxon>
        <taxon>Caldicoprobacteraceae</taxon>
        <taxon>Caldicoprobacter</taxon>
    </lineage>
</organism>
<dbReference type="PROSITE" id="PS00455">
    <property type="entry name" value="AMP_BINDING"/>
    <property type="match status" value="1"/>
</dbReference>
<dbReference type="Gene3D" id="3.30.300.30">
    <property type="match status" value="1"/>
</dbReference>
<dbReference type="Pfam" id="PF00501">
    <property type="entry name" value="AMP-binding"/>
    <property type="match status" value="1"/>
</dbReference>
<dbReference type="EMBL" id="FOXR01000001">
    <property type="protein sequence ID" value="SFP62027.1"/>
    <property type="molecule type" value="Genomic_DNA"/>
</dbReference>
<dbReference type="InterPro" id="IPR042099">
    <property type="entry name" value="ANL_N_sf"/>
</dbReference>
<accession>A0A1I5RUF8</accession>
<dbReference type="InterPro" id="IPR000873">
    <property type="entry name" value="AMP-dep_synth/lig_dom"/>
</dbReference>
<dbReference type="InterPro" id="IPR045851">
    <property type="entry name" value="AMP-bd_C_sf"/>
</dbReference>